<evidence type="ECO:0000256" key="1">
    <source>
        <dbReference type="ARBA" id="ARBA00023157"/>
    </source>
</evidence>
<sequence length="322" mass="35910">MNMRILWGSSDTEKDSLRVHCCLGEELAPVQFRAANPSRYKKIQFINKSEREGRIIGGRNANPGEFPWQLSFQLYGMHFCGAVIYDELNAITTAHCCVREGIYNNVNRLSVANTKVTISGWGDTGEYGQGSPILKKLTVPLLGYEACNRMYKGKIKHGMICAGQLHGGVDTCQVGWSCSALNMLSQVGPKLLAFILVFYSCLGWTNGDGESTNADWDCVMGNGMCSTQQSRNIHGCGKVYELDKKDSAGSQIITFQSTREVSLPMIFQFIKLLEQISPIGFGDRNHFFTTGDGVDILCKLKKLWKPFLHSTLKMTCREEKEE</sequence>
<organism evidence="3">
    <name type="scientific">Darwinula stevensoni</name>
    <dbReference type="NCBI Taxonomy" id="69355"/>
    <lineage>
        <taxon>Eukaryota</taxon>
        <taxon>Metazoa</taxon>
        <taxon>Ecdysozoa</taxon>
        <taxon>Arthropoda</taxon>
        <taxon>Crustacea</taxon>
        <taxon>Oligostraca</taxon>
        <taxon>Ostracoda</taxon>
        <taxon>Podocopa</taxon>
        <taxon>Podocopida</taxon>
        <taxon>Darwinulocopina</taxon>
        <taxon>Darwinuloidea</taxon>
        <taxon>Darwinulidae</taxon>
        <taxon>Darwinula</taxon>
    </lineage>
</organism>
<keyword evidence="1" id="KW-1015">Disulfide bond</keyword>
<name>A0A7R8XCX5_9CRUS</name>
<dbReference type="PROSITE" id="PS50240">
    <property type="entry name" value="TRYPSIN_DOM"/>
    <property type="match status" value="1"/>
</dbReference>
<feature type="non-terminal residue" evidence="3">
    <location>
        <position position="1"/>
    </location>
</feature>
<dbReference type="OrthoDB" id="7452977at2759"/>
<dbReference type="InterPro" id="IPR043504">
    <property type="entry name" value="Peptidase_S1_PA_chymotrypsin"/>
</dbReference>
<feature type="domain" description="Peptidase S1" evidence="2">
    <location>
        <begin position="55"/>
        <end position="238"/>
    </location>
</feature>
<dbReference type="Proteomes" id="UP000677054">
    <property type="component" value="Unassembled WGS sequence"/>
</dbReference>
<dbReference type="EMBL" id="CAJPEV010001748">
    <property type="protein sequence ID" value="CAG0894168.1"/>
    <property type="molecule type" value="Genomic_DNA"/>
</dbReference>
<dbReference type="SMART" id="SM00020">
    <property type="entry name" value="Tryp_SPc"/>
    <property type="match status" value="1"/>
</dbReference>
<reference evidence="3" key="1">
    <citation type="submission" date="2020-11" db="EMBL/GenBank/DDBJ databases">
        <authorList>
            <person name="Tran Van P."/>
        </authorList>
    </citation>
    <scope>NUCLEOTIDE SEQUENCE</scope>
</reference>
<gene>
    <name evidence="3" type="ORF">DSTB1V02_LOCUS8037</name>
</gene>
<dbReference type="Pfam" id="PF00089">
    <property type="entry name" value="Trypsin"/>
    <property type="match status" value="2"/>
</dbReference>
<dbReference type="AlphaFoldDB" id="A0A7R8XCX5"/>
<keyword evidence="4" id="KW-1185">Reference proteome</keyword>
<dbReference type="EMBL" id="LR901265">
    <property type="protein sequence ID" value="CAD7248217.1"/>
    <property type="molecule type" value="Genomic_DNA"/>
</dbReference>
<evidence type="ECO:0000259" key="2">
    <source>
        <dbReference type="PROSITE" id="PS50240"/>
    </source>
</evidence>
<dbReference type="GO" id="GO:0006508">
    <property type="term" value="P:proteolysis"/>
    <property type="evidence" value="ECO:0007669"/>
    <property type="project" value="InterPro"/>
</dbReference>
<dbReference type="Gene3D" id="2.40.10.10">
    <property type="entry name" value="Trypsin-like serine proteases"/>
    <property type="match status" value="3"/>
</dbReference>
<dbReference type="SUPFAM" id="SSF50494">
    <property type="entry name" value="Trypsin-like serine proteases"/>
    <property type="match status" value="1"/>
</dbReference>
<dbReference type="InterPro" id="IPR001254">
    <property type="entry name" value="Trypsin_dom"/>
</dbReference>
<dbReference type="PANTHER" id="PTHR24252:SF24">
    <property type="entry name" value="TRANSMEMBRANE PROTEASE SERINE 2-LIKE ISOFORM X1"/>
    <property type="match status" value="1"/>
</dbReference>
<protein>
    <recommendedName>
        <fullName evidence="2">Peptidase S1 domain-containing protein</fullName>
    </recommendedName>
</protein>
<evidence type="ECO:0000313" key="3">
    <source>
        <dbReference type="EMBL" id="CAD7248217.1"/>
    </source>
</evidence>
<dbReference type="PANTHER" id="PTHR24252">
    <property type="entry name" value="ACROSIN-RELATED"/>
    <property type="match status" value="1"/>
</dbReference>
<dbReference type="InterPro" id="IPR009003">
    <property type="entry name" value="Peptidase_S1_PA"/>
</dbReference>
<dbReference type="GO" id="GO:0004252">
    <property type="term" value="F:serine-type endopeptidase activity"/>
    <property type="evidence" value="ECO:0007669"/>
    <property type="project" value="InterPro"/>
</dbReference>
<evidence type="ECO:0000313" key="4">
    <source>
        <dbReference type="Proteomes" id="UP000677054"/>
    </source>
</evidence>
<proteinExistence type="predicted"/>
<accession>A0A7R8XCX5</accession>